<evidence type="ECO:0000256" key="1">
    <source>
        <dbReference type="SAM" id="Phobius"/>
    </source>
</evidence>
<sequence length="137" mass="16226">MAQEMNENTFEIQNHEQLFFELDFGRYEEQNFDFQLSEAEQQADKITIEFEEEWKQMSDQYQDSSDPLNQRGQYDISQFEPKIFGYSTKEIPSFAKILLILAVFTSFGGIIYYATLHLGQEKTITSKHQQKKQKKSQ</sequence>
<keyword evidence="1" id="KW-0812">Transmembrane</keyword>
<protein>
    <recommendedName>
        <fullName evidence="4">Transmembrane protein</fullName>
    </recommendedName>
</protein>
<feature type="transmembrane region" description="Helical" evidence="1">
    <location>
        <begin position="97"/>
        <end position="115"/>
    </location>
</feature>
<dbReference type="OrthoDB" id="302220at2759"/>
<keyword evidence="1" id="KW-0472">Membrane</keyword>
<dbReference type="EMBL" id="LDAU01000059">
    <property type="protein sequence ID" value="KRX08656.1"/>
    <property type="molecule type" value="Genomic_DNA"/>
</dbReference>
<evidence type="ECO:0008006" key="4">
    <source>
        <dbReference type="Google" id="ProtNLM"/>
    </source>
</evidence>
<keyword evidence="3" id="KW-1185">Reference proteome</keyword>
<proteinExistence type="predicted"/>
<gene>
    <name evidence="2" type="ORF">PPERSA_07468</name>
</gene>
<keyword evidence="1" id="KW-1133">Transmembrane helix</keyword>
<evidence type="ECO:0000313" key="3">
    <source>
        <dbReference type="Proteomes" id="UP000054937"/>
    </source>
</evidence>
<accession>A0A0V0R2Z3</accession>
<dbReference type="Proteomes" id="UP000054937">
    <property type="component" value="Unassembled WGS sequence"/>
</dbReference>
<organism evidence="2 3">
    <name type="scientific">Pseudocohnilembus persalinus</name>
    <name type="common">Ciliate</name>
    <dbReference type="NCBI Taxonomy" id="266149"/>
    <lineage>
        <taxon>Eukaryota</taxon>
        <taxon>Sar</taxon>
        <taxon>Alveolata</taxon>
        <taxon>Ciliophora</taxon>
        <taxon>Intramacronucleata</taxon>
        <taxon>Oligohymenophorea</taxon>
        <taxon>Scuticociliatia</taxon>
        <taxon>Philasterida</taxon>
        <taxon>Pseudocohnilembidae</taxon>
        <taxon>Pseudocohnilembus</taxon>
    </lineage>
</organism>
<name>A0A0V0R2Z3_PSEPJ</name>
<reference evidence="2 3" key="1">
    <citation type="journal article" date="2015" name="Sci. Rep.">
        <title>Genome of the facultative scuticociliatosis pathogen Pseudocohnilembus persalinus provides insight into its virulence through horizontal gene transfer.</title>
        <authorList>
            <person name="Xiong J."/>
            <person name="Wang G."/>
            <person name="Cheng J."/>
            <person name="Tian M."/>
            <person name="Pan X."/>
            <person name="Warren A."/>
            <person name="Jiang C."/>
            <person name="Yuan D."/>
            <person name="Miao W."/>
        </authorList>
    </citation>
    <scope>NUCLEOTIDE SEQUENCE [LARGE SCALE GENOMIC DNA]</scope>
    <source>
        <strain evidence="2">36N120E</strain>
    </source>
</reference>
<dbReference type="AlphaFoldDB" id="A0A0V0R2Z3"/>
<evidence type="ECO:0000313" key="2">
    <source>
        <dbReference type="EMBL" id="KRX08656.1"/>
    </source>
</evidence>
<comment type="caution">
    <text evidence="2">The sequence shown here is derived from an EMBL/GenBank/DDBJ whole genome shotgun (WGS) entry which is preliminary data.</text>
</comment>
<dbReference type="InParanoid" id="A0A0V0R2Z3"/>